<evidence type="ECO:0000256" key="4">
    <source>
        <dbReference type="ARBA" id="ARBA00022679"/>
    </source>
</evidence>
<proteinExistence type="inferred from homology"/>
<accession>A0ABD1FET7</accession>
<evidence type="ECO:0008006" key="16">
    <source>
        <dbReference type="Google" id="ProtNLM"/>
    </source>
</evidence>
<dbReference type="InterPro" id="IPR024810">
    <property type="entry name" value="MAB21L/cGLR"/>
</dbReference>
<dbReference type="AlphaFoldDB" id="A0ABD1FET7"/>
<evidence type="ECO:0000256" key="2">
    <source>
        <dbReference type="ARBA" id="ARBA00001946"/>
    </source>
</evidence>
<dbReference type="GO" id="GO:0005525">
    <property type="term" value="F:GTP binding"/>
    <property type="evidence" value="ECO:0007669"/>
    <property type="project" value="UniProtKB-KW"/>
</dbReference>
<evidence type="ECO:0000256" key="8">
    <source>
        <dbReference type="ARBA" id="ARBA00022840"/>
    </source>
</evidence>
<evidence type="ECO:0000256" key="5">
    <source>
        <dbReference type="ARBA" id="ARBA00022695"/>
    </source>
</evidence>
<keyword evidence="4" id="KW-0808">Transferase</keyword>
<evidence type="ECO:0000256" key="11">
    <source>
        <dbReference type="ARBA" id="ARBA00023211"/>
    </source>
</evidence>
<dbReference type="GO" id="GO:0046872">
    <property type="term" value="F:metal ion binding"/>
    <property type="evidence" value="ECO:0007669"/>
    <property type="project" value="UniProtKB-KW"/>
</dbReference>
<comment type="caution">
    <text evidence="14">The sequence shown here is derived from an EMBL/GenBank/DDBJ whole genome shotgun (WGS) entry which is preliminary data.</text>
</comment>
<dbReference type="PANTHER" id="PTHR10656:SF42">
    <property type="entry name" value="CYCLIC GMP-AMP SYNTHASE-LIKE PROTEIN-RELATED"/>
    <property type="match status" value="1"/>
</dbReference>
<keyword evidence="11" id="KW-0464">Manganese</keyword>
<dbReference type="EMBL" id="JBDJPC010000001">
    <property type="protein sequence ID" value="KAL1517801.1"/>
    <property type="molecule type" value="Genomic_DNA"/>
</dbReference>
<comment type="cofactor">
    <cofactor evidence="2">
        <name>Mg(2+)</name>
        <dbReference type="ChEBI" id="CHEBI:18420"/>
    </cofactor>
</comment>
<evidence type="ECO:0000259" key="13">
    <source>
        <dbReference type="Pfam" id="PF20266"/>
    </source>
</evidence>
<keyword evidence="9" id="KW-0460">Magnesium</keyword>
<feature type="domain" description="Mab-21-like nucleotidyltransferase" evidence="12">
    <location>
        <begin position="70"/>
        <end position="281"/>
    </location>
</feature>
<keyword evidence="10" id="KW-0342">GTP-binding</keyword>
<evidence type="ECO:0000259" key="12">
    <source>
        <dbReference type="Pfam" id="PF03281"/>
    </source>
</evidence>
<evidence type="ECO:0000256" key="10">
    <source>
        <dbReference type="ARBA" id="ARBA00023134"/>
    </source>
</evidence>
<dbReference type="GO" id="GO:0005524">
    <property type="term" value="F:ATP binding"/>
    <property type="evidence" value="ECO:0007669"/>
    <property type="project" value="UniProtKB-KW"/>
</dbReference>
<evidence type="ECO:0000313" key="14">
    <source>
        <dbReference type="EMBL" id="KAL1517801.1"/>
    </source>
</evidence>
<keyword evidence="8" id="KW-0067">ATP-binding</keyword>
<evidence type="ECO:0000256" key="6">
    <source>
        <dbReference type="ARBA" id="ARBA00022723"/>
    </source>
</evidence>
<dbReference type="Proteomes" id="UP001566132">
    <property type="component" value="Unassembled WGS sequence"/>
</dbReference>
<dbReference type="Pfam" id="PF20266">
    <property type="entry name" value="Mab-21_C"/>
    <property type="match status" value="1"/>
</dbReference>
<organism evidence="14 15">
    <name type="scientific">Hypothenemus hampei</name>
    <name type="common">Coffee berry borer</name>
    <dbReference type="NCBI Taxonomy" id="57062"/>
    <lineage>
        <taxon>Eukaryota</taxon>
        <taxon>Metazoa</taxon>
        <taxon>Ecdysozoa</taxon>
        <taxon>Arthropoda</taxon>
        <taxon>Hexapoda</taxon>
        <taxon>Insecta</taxon>
        <taxon>Pterygota</taxon>
        <taxon>Neoptera</taxon>
        <taxon>Endopterygota</taxon>
        <taxon>Coleoptera</taxon>
        <taxon>Polyphaga</taxon>
        <taxon>Cucujiformia</taxon>
        <taxon>Curculionidae</taxon>
        <taxon>Scolytinae</taxon>
        <taxon>Hypothenemus</taxon>
    </lineage>
</organism>
<dbReference type="GO" id="GO:0016779">
    <property type="term" value="F:nucleotidyltransferase activity"/>
    <property type="evidence" value="ECO:0007669"/>
    <property type="project" value="UniProtKB-KW"/>
</dbReference>
<evidence type="ECO:0000313" key="15">
    <source>
        <dbReference type="Proteomes" id="UP001566132"/>
    </source>
</evidence>
<dbReference type="Pfam" id="PF03281">
    <property type="entry name" value="Mab-21"/>
    <property type="match status" value="1"/>
</dbReference>
<keyword evidence="15" id="KW-1185">Reference proteome</keyword>
<keyword evidence="7" id="KW-0547">Nucleotide-binding</keyword>
<dbReference type="Gene3D" id="1.10.1410.40">
    <property type="match status" value="1"/>
</dbReference>
<dbReference type="Gene3D" id="3.30.460.90">
    <property type="match status" value="1"/>
</dbReference>
<gene>
    <name evidence="14" type="ORF">ABEB36_001524</name>
</gene>
<evidence type="ECO:0000256" key="9">
    <source>
        <dbReference type="ARBA" id="ARBA00022842"/>
    </source>
</evidence>
<dbReference type="SMART" id="SM01265">
    <property type="entry name" value="Mab-21"/>
    <property type="match status" value="1"/>
</dbReference>
<sequence length="475" mass="55929">MNSLEEIQNLYLLERPLDYINSKFIKLTSYEIKRNNIILKMVSSTIINSMREMDDLFNCMYKEIFYGGSYYDKLKVGKPNEYDLDLVQQLPDICQPEVQCSEHPGFVQVQIHGYHNILVLPSSPENSPLLKITNLMENCNYLSTNKYLKWIESLVNRALNKFNKDINNERYIDVPIDTKEALKMMTRLAKSGPAFTLKLTGKDFDGSDIQLDIDLVPCFRFGENDWPNISGGYRPNPKEKLIYKEHFFVVPKKPREAKLANNPNMERFWRLSFQEQERELMGKNKRALKPALKLIKKMRDRYEHTIASYFIKTVFLWTVEIKPDEFWNQPLCNVFFEMLKIYSKYLQTYNIPYYWNPGYNLIGYLKQSTKVHICKTIQNIIRDISNSLMDQTDPYMVGRFLLSKEEYEELKVTLPLTKKQEKLIAKSRNINMSSTSLHQLSNGDNSCLMNRSRCDSTMVQVVKTFTERNYSKNIN</sequence>
<keyword evidence="6" id="KW-0479">Metal-binding</keyword>
<dbReference type="InterPro" id="IPR046906">
    <property type="entry name" value="Mab-21_HhH/H2TH-like"/>
</dbReference>
<keyword evidence="5" id="KW-0548">Nucleotidyltransferase</keyword>
<dbReference type="InterPro" id="IPR046903">
    <property type="entry name" value="Mab-21-like_nuc_Trfase"/>
</dbReference>
<feature type="domain" description="Mab-21-like HhH/H2TH-like" evidence="13">
    <location>
        <begin position="288"/>
        <end position="378"/>
    </location>
</feature>
<protein>
    <recommendedName>
        <fullName evidence="16">Cyclic GMP-AMP synthase</fullName>
    </recommendedName>
</protein>
<name>A0ABD1FET7_HYPHA</name>
<reference evidence="14 15" key="1">
    <citation type="submission" date="2024-05" db="EMBL/GenBank/DDBJ databases">
        <title>Genetic variation in Jamaican populations of the coffee berry borer (Hypothenemus hampei).</title>
        <authorList>
            <person name="Errbii M."/>
            <person name="Myrie A."/>
        </authorList>
    </citation>
    <scope>NUCLEOTIDE SEQUENCE [LARGE SCALE GENOMIC DNA]</scope>
    <source>
        <strain evidence="14">JA-Hopewell-2020-01-JO</strain>
        <tissue evidence="14">Whole body</tissue>
    </source>
</reference>
<dbReference type="PANTHER" id="PTHR10656">
    <property type="entry name" value="CELL FATE DETERMINING PROTEIN MAB21-RELATED"/>
    <property type="match status" value="1"/>
</dbReference>
<evidence type="ECO:0000256" key="7">
    <source>
        <dbReference type="ARBA" id="ARBA00022741"/>
    </source>
</evidence>
<comment type="cofactor">
    <cofactor evidence="1">
        <name>Mn(2+)</name>
        <dbReference type="ChEBI" id="CHEBI:29035"/>
    </cofactor>
</comment>
<evidence type="ECO:0000256" key="3">
    <source>
        <dbReference type="ARBA" id="ARBA00008307"/>
    </source>
</evidence>
<comment type="similarity">
    <text evidence="3">Belongs to the mab-21 family.</text>
</comment>
<evidence type="ECO:0000256" key="1">
    <source>
        <dbReference type="ARBA" id="ARBA00001936"/>
    </source>
</evidence>